<sequence>MCERPQLESVEECQQNESNIPEKQKQDRLRCVQFHGAFQSSGQLGAASSATHTHNPTRTPQNRSCGSTICMSGSDMFPDSKDARVAGNKPDLQKFCTNKLDHPREHISIQKA</sequence>
<name>A0A9Q3IAM7_9BASI</name>
<feature type="compositionally biased region" description="Polar residues" evidence="1">
    <location>
        <begin position="51"/>
        <end position="65"/>
    </location>
</feature>
<feature type="region of interest" description="Disordered" evidence="1">
    <location>
        <begin position="1"/>
        <end position="24"/>
    </location>
</feature>
<feature type="region of interest" description="Disordered" evidence="1">
    <location>
        <begin position="42"/>
        <end position="65"/>
    </location>
</feature>
<accession>A0A9Q3IAM7</accession>
<evidence type="ECO:0000313" key="3">
    <source>
        <dbReference type="Proteomes" id="UP000765509"/>
    </source>
</evidence>
<proteinExistence type="predicted"/>
<protein>
    <submittedName>
        <fullName evidence="2">Uncharacterized protein</fullName>
    </submittedName>
</protein>
<organism evidence="2 3">
    <name type="scientific">Austropuccinia psidii MF-1</name>
    <dbReference type="NCBI Taxonomy" id="1389203"/>
    <lineage>
        <taxon>Eukaryota</taxon>
        <taxon>Fungi</taxon>
        <taxon>Dikarya</taxon>
        <taxon>Basidiomycota</taxon>
        <taxon>Pucciniomycotina</taxon>
        <taxon>Pucciniomycetes</taxon>
        <taxon>Pucciniales</taxon>
        <taxon>Sphaerophragmiaceae</taxon>
        <taxon>Austropuccinia</taxon>
    </lineage>
</organism>
<dbReference type="AlphaFoldDB" id="A0A9Q3IAM7"/>
<keyword evidence="3" id="KW-1185">Reference proteome</keyword>
<reference evidence="2" key="1">
    <citation type="submission" date="2021-03" db="EMBL/GenBank/DDBJ databases">
        <title>Draft genome sequence of rust myrtle Austropuccinia psidii MF-1, a brazilian biotype.</title>
        <authorList>
            <person name="Quecine M.C."/>
            <person name="Pachon D.M.R."/>
            <person name="Bonatelli M.L."/>
            <person name="Correr F.H."/>
            <person name="Franceschini L.M."/>
            <person name="Leite T.F."/>
            <person name="Margarido G.R.A."/>
            <person name="Almeida C.A."/>
            <person name="Ferrarezi J.A."/>
            <person name="Labate C.A."/>
        </authorList>
    </citation>
    <scope>NUCLEOTIDE SEQUENCE</scope>
    <source>
        <strain evidence="2">MF-1</strain>
    </source>
</reference>
<dbReference type="EMBL" id="AVOT02037645">
    <property type="protein sequence ID" value="MBW0532345.1"/>
    <property type="molecule type" value="Genomic_DNA"/>
</dbReference>
<evidence type="ECO:0000256" key="1">
    <source>
        <dbReference type="SAM" id="MobiDB-lite"/>
    </source>
</evidence>
<gene>
    <name evidence="2" type="ORF">O181_072060</name>
</gene>
<dbReference type="Proteomes" id="UP000765509">
    <property type="component" value="Unassembled WGS sequence"/>
</dbReference>
<evidence type="ECO:0000313" key="2">
    <source>
        <dbReference type="EMBL" id="MBW0532345.1"/>
    </source>
</evidence>
<comment type="caution">
    <text evidence="2">The sequence shown here is derived from an EMBL/GenBank/DDBJ whole genome shotgun (WGS) entry which is preliminary data.</text>
</comment>